<organism evidence="2 3">
    <name type="scientific">Frankliniella fusca</name>
    <dbReference type="NCBI Taxonomy" id="407009"/>
    <lineage>
        <taxon>Eukaryota</taxon>
        <taxon>Metazoa</taxon>
        <taxon>Ecdysozoa</taxon>
        <taxon>Arthropoda</taxon>
        <taxon>Hexapoda</taxon>
        <taxon>Insecta</taxon>
        <taxon>Pterygota</taxon>
        <taxon>Neoptera</taxon>
        <taxon>Paraneoptera</taxon>
        <taxon>Thysanoptera</taxon>
        <taxon>Terebrantia</taxon>
        <taxon>Thripoidea</taxon>
        <taxon>Thripidae</taxon>
        <taxon>Frankliniella</taxon>
    </lineage>
</organism>
<feature type="signal peptide" evidence="1">
    <location>
        <begin position="1"/>
        <end position="20"/>
    </location>
</feature>
<sequence>MSRSIVFGVLAALLVTGVLGMPPTTLEERAARSVVHQDTVTQPLTPNLPVADEAVRVLGRTRRGQWDDKIIDAFTTVSWLTSLLHADILSSRFHQQANSPGSWTKLALKPLLLKRIQNASLETCVSWQTSLLHADILTNSPGSWAKLALNHPLLHKRIQNASWESCGCGAGVLSLGILGSTGCRSSTQGPAAKSQVFKLRWLQRLGCERCHLGQQRRSEGDVGEQKLTHSHNCCYLDFYCALFSVLQISCFTVLEVGPRWR</sequence>
<evidence type="ECO:0000313" key="3">
    <source>
        <dbReference type="Proteomes" id="UP001219518"/>
    </source>
</evidence>
<evidence type="ECO:0000313" key="2">
    <source>
        <dbReference type="EMBL" id="KAK3913574.1"/>
    </source>
</evidence>
<gene>
    <name evidence="2" type="ORF">KUF71_023031</name>
</gene>
<reference evidence="2" key="2">
    <citation type="journal article" date="2023" name="BMC Genomics">
        <title>Pest status, molecular evolution, and epigenetic factors derived from the genome assembly of Frankliniella fusca, a thysanopteran phytovirus vector.</title>
        <authorList>
            <person name="Catto M.A."/>
            <person name="Labadie P.E."/>
            <person name="Jacobson A.L."/>
            <person name="Kennedy G.G."/>
            <person name="Srinivasan R."/>
            <person name="Hunt B.G."/>
        </authorList>
    </citation>
    <scope>NUCLEOTIDE SEQUENCE</scope>
    <source>
        <strain evidence="2">PL_HMW_Pooled</strain>
    </source>
</reference>
<feature type="chain" id="PRO_5041959843" evidence="1">
    <location>
        <begin position="21"/>
        <end position="261"/>
    </location>
</feature>
<comment type="caution">
    <text evidence="2">The sequence shown here is derived from an EMBL/GenBank/DDBJ whole genome shotgun (WGS) entry which is preliminary data.</text>
</comment>
<dbReference type="Proteomes" id="UP001219518">
    <property type="component" value="Unassembled WGS sequence"/>
</dbReference>
<keyword evidence="1" id="KW-0732">Signal</keyword>
<name>A0AAE1H2I5_9NEOP</name>
<dbReference type="AlphaFoldDB" id="A0AAE1H2I5"/>
<evidence type="ECO:0000256" key="1">
    <source>
        <dbReference type="SAM" id="SignalP"/>
    </source>
</evidence>
<accession>A0AAE1H2I5</accession>
<protein>
    <submittedName>
        <fullName evidence="2">Holin-like protein CidA</fullName>
    </submittedName>
</protein>
<dbReference type="EMBL" id="JAHWGI010000331">
    <property type="protein sequence ID" value="KAK3913574.1"/>
    <property type="molecule type" value="Genomic_DNA"/>
</dbReference>
<keyword evidence="3" id="KW-1185">Reference proteome</keyword>
<reference evidence="2" key="1">
    <citation type="submission" date="2021-07" db="EMBL/GenBank/DDBJ databases">
        <authorList>
            <person name="Catto M.A."/>
            <person name="Jacobson A."/>
            <person name="Kennedy G."/>
            <person name="Labadie P."/>
            <person name="Hunt B.G."/>
            <person name="Srinivasan R."/>
        </authorList>
    </citation>
    <scope>NUCLEOTIDE SEQUENCE</scope>
    <source>
        <strain evidence="2">PL_HMW_Pooled</strain>
        <tissue evidence="2">Head</tissue>
    </source>
</reference>
<proteinExistence type="predicted"/>